<protein>
    <submittedName>
        <fullName evidence="1">Uncharacterized protein</fullName>
    </submittedName>
</protein>
<gene>
    <name evidence="1" type="ORF">H7685_00645</name>
</gene>
<name>A0A7S7JMF7_9MOLU</name>
<proteinExistence type="predicted"/>
<organism evidence="1">
    <name type="scientific">Candidatus Phytoplasma australasiaticum subsp. australasiaticum</name>
    <dbReference type="NCBI Taxonomy" id="2832407"/>
    <lineage>
        <taxon>Bacteria</taxon>
        <taxon>Bacillati</taxon>
        <taxon>Mycoplasmatota</taxon>
        <taxon>Mollicutes</taxon>
        <taxon>Acholeplasmatales</taxon>
        <taxon>Acholeplasmataceae</taxon>
        <taxon>Candidatus Phytoplasma</taxon>
        <taxon>16SrII (Peanut WB group)</taxon>
        <taxon>Candidatus Phytoplasma australasiaticum</taxon>
    </lineage>
</organism>
<sequence>MLDSFNFISDEKLKKDLVINNTHLLNQQIEKFNFFSDQLLIFLMICLLKI</sequence>
<dbReference type="AlphaFoldDB" id="A0A7S7JMF7"/>
<dbReference type="EMBL" id="CP060385">
    <property type="protein sequence ID" value="QOX89434.1"/>
    <property type="molecule type" value="Genomic_DNA"/>
</dbReference>
<reference evidence="1" key="1">
    <citation type="submission" date="2020-08" db="EMBL/GenBank/DDBJ databases">
        <title>Phytoplasma sp. strain PR08 associated with Phyllody Disease of Parthenium hysterophorus.</title>
        <authorList>
            <person name="Kirdat K."/>
            <person name="Tiwarekar B."/>
            <person name="Yadav A."/>
        </authorList>
    </citation>
    <scope>NUCLEOTIDE SEQUENCE [LARGE SCALE GENOMIC DNA]</scope>
    <source>
        <strain evidence="1">PR08</strain>
    </source>
</reference>
<accession>A0A7S7JMF7</accession>
<evidence type="ECO:0000313" key="1">
    <source>
        <dbReference type="EMBL" id="QOX89434.1"/>
    </source>
</evidence>